<sequence>MRSNPITSAFTRCACSHLRTPLRRHRFRESLQDYLDERDLDLDARIDALHDLGARFSDPAEENVDLLKELMCMEPSLEVIYEGAVRMAVIQRLVEVKSSIDGLISSYGCLRAFDNFLREFPDEVDIERGRSLLRDRLGFRGGC</sequence>
<organism evidence="1 2">
    <name type="scientific">Marssonina brunnea f. sp. multigermtubi (strain MB_m1)</name>
    <name type="common">Marssonina leaf spot fungus</name>
    <dbReference type="NCBI Taxonomy" id="1072389"/>
    <lineage>
        <taxon>Eukaryota</taxon>
        <taxon>Fungi</taxon>
        <taxon>Dikarya</taxon>
        <taxon>Ascomycota</taxon>
        <taxon>Pezizomycotina</taxon>
        <taxon>Leotiomycetes</taxon>
        <taxon>Helotiales</taxon>
        <taxon>Drepanopezizaceae</taxon>
        <taxon>Drepanopeziza</taxon>
    </lineage>
</organism>
<gene>
    <name evidence="1" type="ORF">MBM_08914</name>
</gene>
<dbReference type="Proteomes" id="UP000006753">
    <property type="component" value="Unassembled WGS sequence"/>
</dbReference>
<dbReference type="EMBL" id="JH921453">
    <property type="protein sequence ID" value="EKD12960.1"/>
    <property type="molecule type" value="Genomic_DNA"/>
</dbReference>
<reference evidence="1 2" key="1">
    <citation type="journal article" date="2012" name="BMC Genomics">
        <title>Sequencing the genome of Marssonina brunnea reveals fungus-poplar co-evolution.</title>
        <authorList>
            <person name="Zhu S."/>
            <person name="Cao Y.-Z."/>
            <person name="Jiang C."/>
            <person name="Tan B.-Y."/>
            <person name="Wang Z."/>
            <person name="Feng S."/>
            <person name="Zhang L."/>
            <person name="Su X.-H."/>
            <person name="Brejova B."/>
            <person name="Vinar T."/>
            <person name="Xu M."/>
            <person name="Wang M.-X."/>
            <person name="Zhang S.-G."/>
            <person name="Huang M.-R."/>
            <person name="Wu R."/>
            <person name="Zhou Y."/>
        </authorList>
    </citation>
    <scope>NUCLEOTIDE SEQUENCE [LARGE SCALE GENOMIC DNA]</scope>
    <source>
        <strain evidence="1 2">MB_m1</strain>
    </source>
</reference>
<dbReference type="RefSeq" id="XP_007296803.1">
    <property type="nucleotide sequence ID" value="XM_007296741.1"/>
</dbReference>
<proteinExistence type="predicted"/>
<dbReference type="InParanoid" id="K1W7B6"/>
<name>K1W7B6_MARBU</name>
<dbReference type="GeneID" id="18764849"/>
<evidence type="ECO:0000313" key="2">
    <source>
        <dbReference type="Proteomes" id="UP000006753"/>
    </source>
</evidence>
<dbReference type="AlphaFoldDB" id="K1W7B6"/>
<protein>
    <submittedName>
        <fullName evidence="1">Uncharacterized protein</fullName>
    </submittedName>
</protein>
<keyword evidence="2" id="KW-1185">Reference proteome</keyword>
<dbReference type="OrthoDB" id="10309935at2759"/>
<dbReference type="KEGG" id="mbe:MBM_08914"/>
<evidence type="ECO:0000313" key="1">
    <source>
        <dbReference type="EMBL" id="EKD12960.1"/>
    </source>
</evidence>
<accession>K1W7B6</accession>
<dbReference type="HOGENOM" id="CLU_1806586_0_0_1"/>